<dbReference type="NCBIfam" id="NF001911">
    <property type="entry name" value="PRK00685.1"/>
    <property type="match status" value="1"/>
</dbReference>
<dbReference type="InterPro" id="IPR036866">
    <property type="entry name" value="RibonucZ/Hydroxyglut_hydro"/>
</dbReference>
<dbReference type="Proteomes" id="UP000031594">
    <property type="component" value="Unassembled WGS sequence"/>
</dbReference>
<dbReference type="OrthoDB" id="9789133at2"/>
<evidence type="ECO:0000313" key="4">
    <source>
        <dbReference type="EMBL" id="KIE57904.1"/>
    </source>
</evidence>
<evidence type="ECO:0000256" key="1">
    <source>
        <dbReference type="ARBA" id="ARBA00022801"/>
    </source>
</evidence>
<dbReference type="KEGG" id="mkc:kam1_152"/>
<proteinExistence type="inferred from homology"/>
<dbReference type="InterPro" id="IPR001279">
    <property type="entry name" value="Metallo-B-lactamas"/>
</dbReference>
<evidence type="ECO:0000313" key="7">
    <source>
        <dbReference type="Proteomes" id="UP000315925"/>
    </source>
</evidence>
<comment type="similarity">
    <text evidence="2">Belongs to the UPF0173 family.</text>
</comment>
<name>A0A0C1UMU4_9BACT</name>
<protein>
    <recommendedName>
        <fullName evidence="2">UPF0173 metal-dependent hydrolase A946_10695</fullName>
    </recommendedName>
</protein>
<dbReference type="HAMAP" id="MF_00457">
    <property type="entry name" value="UPF0173"/>
    <property type="match status" value="1"/>
</dbReference>
<evidence type="ECO:0000256" key="2">
    <source>
        <dbReference type="HAMAP-Rule" id="MF_00457"/>
    </source>
</evidence>
<feature type="domain" description="Metallo-beta-lactamase" evidence="3">
    <location>
        <begin position="7"/>
        <end position="179"/>
    </location>
</feature>
<dbReference type="SUPFAM" id="SSF56281">
    <property type="entry name" value="Metallo-hydrolase/oxidoreductase"/>
    <property type="match status" value="1"/>
</dbReference>
<reference evidence="7" key="3">
    <citation type="submission" date="2019-03" db="EMBL/GenBank/DDBJ databases">
        <title>Complete genome of Methylacidiphilum kamchatkense Kam1.</title>
        <authorList>
            <person name="Kruse T."/>
            <person name="Murarilal Ratnadevi C."/>
            <person name="Erikstad H.-A."/>
            <person name="Birkeland N.-K."/>
        </authorList>
    </citation>
    <scope>NUCLEOTIDE SEQUENCE [LARGE SCALE GENOMIC DNA]</scope>
    <source>
        <strain evidence="7">kam1</strain>
    </source>
</reference>
<sequence>MKIHYFGHSCFGLEVGSSYLLFDPFLTQNPLAHSIKVENLHPQYILVSHGHFDHISDAAQISKDNHAPILSNFEITLWLEKQGATQILPMNLGGSRSFNFGKIYFVQAAHSSSLPDGSYGGTAGGFIVESPEGIIYYAGDSAIISEMKLFGELFKIDIALLPIGGVFTMGIDEAIYAAKLLNCKQVMGVHFDTFDAIKIDHEEAKAKFQDEEIPFHLLKAGQSLEI</sequence>
<reference evidence="5" key="2">
    <citation type="journal article" date="2019" name="BMC Genomics">
        <title>Complete genome sequence analysis of the thermoacidophilic verrucomicrobial methanotroph 'Candidatus Methylacidiphilum kamchatkense' strain Kam1 and comparison with its closest relatives.</title>
        <authorList>
            <person name="Kruse T."/>
            <person name="Ratnadevi C.M."/>
            <person name="Erikstad H.A."/>
            <person name="Birkeland N.K."/>
        </authorList>
    </citation>
    <scope>NUCLEOTIDE SEQUENCE</scope>
    <source>
        <strain evidence="5">Kam1</strain>
    </source>
</reference>
<dbReference type="GO" id="GO:0016787">
    <property type="term" value="F:hydrolase activity"/>
    <property type="evidence" value="ECO:0007669"/>
    <property type="project" value="UniProtKB-UniRule"/>
</dbReference>
<keyword evidence="6" id="KW-1185">Reference proteome</keyword>
<dbReference type="EMBL" id="CP037899">
    <property type="protein sequence ID" value="QDQ41409.1"/>
    <property type="molecule type" value="Genomic_DNA"/>
</dbReference>
<evidence type="ECO:0000313" key="6">
    <source>
        <dbReference type="Proteomes" id="UP000031594"/>
    </source>
</evidence>
<reference evidence="4 6" key="1">
    <citation type="submission" date="2014-08" db="EMBL/GenBank/DDBJ databases">
        <title>Methylacidiphilum kamchatkense strain Kam1 draft genome sequence.</title>
        <authorList>
            <person name="Birkeland N.-K."/>
            <person name="Erikstad H.A."/>
        </authorList>
    </citation>
    <scope>NUCLEOTIDE SEQUENCE [LARGE SCALE GENOMIC DNA]</scope>
    <source>
        <strain evidence="4 6">Kam1</strain>
    </source>
</reference>
<dbReference type="PANTHER" id="PTHR43546:SF3">
    <property type="entry name" value="UPF0173 METAL-DEPENDENT HYDROLASE MJ1163"/>
    <property type="match status" value="1"/>
</dbReference>
<evidence type="ECO:0000259" key="3">
    <source>
        <dbReference type="SMART" id="SM00849"/>
    </source>
</evidence>
<organism evidence="5 7">
    <name type="scientific">Methylacidiphilum kamchatkense Kam1</name>
    <dbReference type="NCBI Taxonomy" id="1202785"/>
    <lineage>
        <taxon>Bacteria</taxon>
        <taxon>Pseudomonadati</taxon>
        <taxon>Verrucomicrobiota</taxon>
        <taxon>Methylacidiphilae</taxon>
        <taxon>Methylacidiphilales</taxon>
        <taxon>Methylacidiphilaceae</taxon>
        <taxon>Methylacidiphilum (ex Ratnadevi et al. 2023)</taxon>
    </lineage>
</organism>
<dbReference type="EMBL" id="JQNX01000009">
    <property type="protein sequence ID" value="KIE57904.1"/>
    <property type="molecule type" value="Genomic_DNA"/>
</dbReference>
<dbReference type="AlphaFoldDB" id="A0A0C1UMU4"/>
<accession>A0A0C1UMU4</accession>
<dbReference type="SMART" id="SM00849">
    <property type="entry name" value="Lactamase_B"/>
    <property type="match status" value="1"/>
</dbReference>
<dbReference type="Gene3D" id="3.60.15.10">
    <property type="entry name" value="Ribonuclease Z/Hydroxyacylglutathione hydrolase-like"/>
    <property type="match status" value="1"/>
</dbReference>
<dbReference type="RefSeq" id="WP_039722158.1">
    <property type="nucleotide sequence ID" value="NZ_CP037899.1"/>
</dbReference>
<dbReference type="InterPro" id="IPR022877">
    <property type="entry name" value="UPF0173"/>
</dbReference>
<keyword evidence="1 2" id="KW-0378">Hydrolase</keyword>
<dbReference type="Pfam" id="PF13483">
    <property type="entry name" value="Lactamase_B_3"/>
    <property type="match status" value="1"/>
</dbReference>
<dbReference type="InterPro" id="IPR050114">
    <property type="entry name" value="UPF0173_UPF0282_UlaG_hydrolase"/>
</dbReference>
<gene>
    <name evidence="4" type="ORF">A946_10695</name>
    <name evidence="5" type="ORF">kam1_152</name>
</gene>
<evidence type="ECO:0000313" key="5">
    <source>
        <dbReference type="EMBL" id="QDQ41409.1"/>
    </source>
</evidence>
<dbReference type="Proteomes" id="UP000315925">
    <property type="component" value="Chromosome"/>
</dbReference>
<dbReference type="PANTHER" id="PTHR43546">
    <property type="entry name" value="UPF0173 METAL-DEPENDENT HYDROLASE MJ1163-RELATED"/>
    <property type="match status" value="1"/>
</dbReference>